<evidence type="ECO:0000313" key="3">
    <source>
        <dbReference type="Proteomes" id="UP000800094"/>
    </source>
</evidence>
<keyword evidence="3" id="KW-1185">Reference proteome</keyword>
<feature type="compositionally biased region" description="Basic residues" evidence="1">
    <location>
        <begin position="21"/>
        <end position="31"/>
    </location>
</feature>
<evidence type="ECO:0000256" key="1">
    <source>
        <dbReference type="SAM" id="MobiDB-lite"/>
    </source>
</evidence>
<dbReference type="RefSeq" id="XP_033682227.1">
    <property type="nucleotide sequence ID" value="XM_033822360.1"/>
</dbReference>
<reference evidence="2" key="1">
    <citation type="journal article" date="2020" name="Stud. Mycol.">
        <title>101 Dothideomycetes genomes: a test case for predicting lifestyles and emergence of pathogens.</title>
        <authorList>
            <person name="Haridas S."/>
            <person name="Albert R."/>
            <person name="Binder M."/>
            <person name="Bloem J."/>
            <person name="Labutti K."/>
            <person name="Salamov A."/>
            <person name="Andreopoulos B."/>
            <person name="Baker S."/>
            <person name="Barry K."/>
            <person name="Bills G."/>
            <person name="Bluhm B."/>
            <person name="Cannon C."/>
            <person name="Castanera R."/>
            <person name="Culley D."/>
            <person name="Daum C."/>
            <person name="Ezra D."/>
            <person name="Gonzalez J."/>
            <person name="Henrissat B."/>
            <person name="Kuo A."/>
            <person name="Liang C."/>
            <person name="Lipzen A."/>
            <person name="Lutzoni F."/>
            <person name="Magnuson J."/>
            <person name="Mondo S."/>
            <person name="Nolan M."/>
            <person name="Ohm R."/>
            <person name="Pangilinan J."/>
            <person name="Park H.-J."/>
            <person name="Ramirez L."/>
            <person name="Alfaro M."/>
            <person name="Sun H."/>
            <person name="Tritt A."/>
            <person name="Yoshinaga Y."/>
            <person name="Zwiers L.-H."/>
            <person name="Turgeon B."/>
            <person name="Goodwin S."/>
            <person name="Spatafora J."/>
            <person name="Crous P."/>
            <person name="Grigoriev I."/>
        </authorList>
    </citation>
    <scope>NUCLEOTIDE SEQUENCE</scope>
    <source>
        <strain evidence="2">CBS 122368</strain>
    </source>
</reference>
<name>A0A6A6ICK8_9PLEO</name>
<protein>
    <submittedName>
        <fullName evidence="2">Uncharacterized protein</fullName>
    </submittedName>
</protein>
<dbReference type="Proteomes" id="UP000800094">
    <property type="component" value="Unassembled WGS sequence"/>
</dbReference>
<organism evidence="2 3">
    <name type="scientific">Trematosphaeria pertusa</name>
    <dbReference type="NCBI Taxonomy" id="390896"/>
    <lineage>
        <taxon>Eukaryota</taxon>
        <taxon>Fungi</taxon>
        <taxon>Dikarya</taxon>
        <taxon>Ascomycota</taxon>
        <taxon>Pezizomycotina</taxon>
        <taxon>Dothideomycetes</taxon>
        <taxon>Pleosporomycetidae</taxon>
        <taxon>Pleosporales</taxon>
        <taxon>Massarineae</taxon>
        <taxon>Trematosphaeriaceae</taxon>
        <taxon>Trematosphaeria</taxon>
    </lineage>
</organism>
<evidence type="ECO:0000313" key="2">
    <source>
        <dbReference type="EMBL" id="KAF2247223.1"/>
    </source>
</evidence>
<accession>A0A6A6ICK8</accession>
<sequence>MVVSKSGGESAASGCLEPGRKRSRSAARKGPRYPEAARRADGSTALSARHLCAEYEQYPSVTVWCRELKKPKNGNPTGRREARPVSPDLAKRGAILVRTLCCVYSSLHLPRGTQGSSIYILPLACRHAADAPILNAISSVCRHGAVLPQERIAVGSSRHIVSGVRGLAGGVSVGGRMPAQEIGETGTCRVCEGKAESGEAAGGSACCTPQDACGTMVELADAGSRATALSRRCQCEVR</sequence>
<proteinExistence type="predicted"/>
<gene>
    <name evidence="2" type="ORF">BU26DRAFT_344143</name>
</gene>
<dbReference type="EMBL" id="ML987197">
    <property type="protein sequence ID" value="KAF2247223.1"/>
    <property type="molecule type" value="Genomic_DNA"/>
</dbReference>
<dbReference type="GeneID" id="54575690"/>
<dbReference type="AlphaFoldDB" id="A0A6A6ICK8"/>
<feature type="region of interest" description="Disordered" evidence="1">
    <location>
        <begin position="1"/>
        <end position="41"/>
    </location>
</feature>